<dbReference type="PANTHER" id="PTHR23514">
    <property type="entry name" value="BYPASS OF STOP CODON PROTEIN 6"/>
    <property type="match status" value="1"/>
</dbReference>
<evidence type="ECO:0000256" key="4">
    <source>
        <dbReference type="ARBA" id="ARBA00022692"/>
    </source>
</evidence>
<evidence type="ECO:0000256" key="3">
    <source>
        <dbReference type="ARBA" id="ARBA00022448"/>
    </source>
</evidence>
<dbReference type="Pfam" id="PF07690">
    <property type="entry name" value="MFS_1"/>
    <property type="match status" value="1"/>
</dbReference>
<evidence type="ECO:0000313" key="10">
    <source>
        <dbReference type="Proteomes" id="UP000886814"/>
    </source>
</evidence>
<dbReference type="EMBL" id="DXIQ01000106">
    <property type="protein sequence ID" value="HIV40252.1"/>
    <property type="molecule type" value="Genomic_DNA"/>
</dbReference>
<dbReference type="PROSITE" id="PS50850">
    <property type="entry name" value="MFS"/>
    <property type="match status" value="1"/>
</dbReference>
<dbReference type="AlphaFoldDB" id="A0A9D1PFF6"/>
<protein>
    <submittedName>
        <fullName evidence="9">MFS transporter</fullName>
    </submittedName>
</protein>
<evidence type="ECO:0000259" key="8">
    <source>
        <dbReference type="PROSITE" id="PS50850"/>
    </source>
</evidence>
<dbReference type="InterPro" id="IPR051788">
    <property type="entry name" value="MFS_Transporter"/>
</dbReference>
<reference evidence="9" key="2">
    <citation type="submission" date="2021-04" db="EMBL/GenBank/DDBJ databases">
        <authorList>
            <person name="Gilroy R."/>
        </authorList>
    </citation>
    <scope>NUCLEOTIDE SEQUENCE</scope>
    <source>
        <strain evidence="9">CHK195-9823</strain>
    </source>
</reference>
<feature type="transmembrane region" description="Helical" evidence="7">
    <location>
        <begin position="70"/>
        <end position="86"/>
    </location>
</feature>
<keyword evidence="4 7" id="KW-0812">Transmembrane</keyword>
<dbReference type="SUPFAM" id="SSF103473">
    <property type="entry name" value="MFS general substrate transporter"/>
    <property type="match status" value="1"/>
</dbReference>
<feature type="transmembrane region" description="Helical" evidence="7">
    <location>
        <begin position="280"/>
        <end position="306"/>
    </location>
</feature>
<feature type="transmembrane region" description="Helical" evidence="7">
    <location>
        <begin position="38"/>
        <end position="58"/>
    </location>
</feature>
<feature type="transmembrane region" description="Helical" evidence="7">
    <location>
        <begin position="92"/>
        <end position="116"/>
    </location>
</feature>
<reference evidence="9" key="1">
    <citation type="journal article" date="2021" name="PeerJ">
        <title>Extensive microbial diversity within the chicken gut microbiome revealed by metagenomics and culture.</title>
        <authorList>
            <person name="Gilroy R."/>
            <person name="Ravi A."/>
            <person name="Getino M."/>
            <person name="Pursley I."/>
            <person name="Horton D.L."/>
            <person name="Alikhan N.F."/>
            <person name="Baker D."/>
            <person name="Gharbi K."/>
            <person name="Hall N."/>
            <person name="Watson M."/>
            <person name="Adriaenssens E.M."/>
            <person name="Foster-Nyarko E."/>
            <person name="Jarju S."/>
            <person name="Secka A."/>
            <person name="Antonio M."/>
            <person name="Oren A."/>
            <person name="Chaudhuri R.R."/>
            <person name="La Ragione R."/>
            <person name="Hildebrand F."/>
            <person name="Pallen M.J."/>
        </authorList>
    </citation>
    <scope>NUCLEOTIDE SEQUENCE</scope>
    <source>
        <strain evidence="9">CHK195-9823</strain>
    </source>
</reference>
<dbReference type="Proteomes" id="UP000886814">
    <property type="component" value="Unassembled WGS sequence"/>
</dbReference>
<dbReference type="InterPro" id="IPR011701">
    <property type="entry name" value="MFS"/>
</dbReference>
<dbReference type="PANTHER" id="PTHR23514:SF3">
    <property type="entry name" value="BYPASS OF STOP CODON PROTEIN 6"/>
    <property type="match status" value="1"/>
</dbReference>
<gene>
    <name evidence="9" type="ORF">H9747_14865</name>
</gene>
<dbReference type="InterPro" id="IPR036259">
    <property type="entry name" value="MFS_trans_sf"/>
</dbReference>
<comment type="caution">
    <text evidence="9">The sequence shown here is derived from an EMBL/GenBank/DDBJ whole genome shotgun (WGS) entry which is preliminary data.</text>
</comment>
<evidence type="ECO:0000256" key="7">
    <source>
        <dbReference type="SAM" id="Phobius"/>
    </source>
</evidence>
<dbReference type="GO" id="GO:0022857">
    <property type="term" value="F:transmembrane transporter activity"/>
    <property type="evidence" value="ECO:0007669"/>
    <property type="project" value="InterPro"/>
</dbReference>
<evidence type="ECO:0000256" key="1">
    <source>
        <dbReference type="ARBA" id="ARBA00004651"/>
    </source>
</evidence>
<comment type="similarity">
    <text evidence="2">Belongs to the major facilitator superfamily.</text>
</comment>
<feature type="transmembrane region" description="Helical" evidence="7">
    <location>
        <begin position="248"/>
        <end position="268"/>
    </location>
</feature>
<keyword evidence="6 7" id="KW-0472">Membrane</keyword>
<keyword evidence="5 7" id="KW-1133">Transmembrane helix</keyword>
<evidence type="ECO:0000256" key="6">
    <source>
        <dbReference type="ARBA" id="ARBA00023136"/>
    </source>
</evidence>
<accession>A0A9D1PFF6</accession>
<evidence type="ECO:0000256" key="2">
    <source>
        <dbReference type="ARBA" id="ARBA00008335"/>
    </source>
</evidence>
<organism evidence="9 10">
    <name type="scientific">Candidatus Blautia stercorigallinarum</name>
    <dbReference type="NCBI Taxonomy" id="2838501"/>
    <lineage>
        <taxon>Bacteria</taxon>
        <taxon>Bacillati</taxon>
        <taxon>Bacillota</taxon>
        <taxon>Clostridia</taxon>
        <taxon>Lachnospirales</taxon>
        <taxon>Lachnospiraceae</taxon>
        <taxon>Blautia</taxon>
    </lineage>
</organism>
<dbReference type="Gene3D" id="1.20.1250.20">
    <property type="entry name" value="MFS general substrate transporter like domains"/>
    <property type="match status" value="1"/>
</dbReference>
<dbReference type="InterPro" id="IPR020846">
    <property type="entry name" value="MFS_dom"/>
</dbReference>
<comment type="subcellular location">
    <subcellularLocation>
        <location evidence="1">Cell membrane</location>
        <topology evidence="1">Multi-pass membrane protein</topology>
    </subcellularLocation>
</comment>
<proteinExistence type="inferred from homology"/>
<feature type="transmembrane region" description="Helical" evidence="7">
    <location>
        <begin position="160"/>
        <end position="179"/>
    </location>
</feature>
<dbReference type="GO" id="GO:0005886">
    <property type="term" value="C:plasma membrane"/>
    <property type="evidence" value="ECO:0007669"/>
    <property type="project" value="UniProtKB-SubCell"/>
</dbReference>
<evidence type="ECO:0000256" key="5">
    <source>
        <dbReference type="ARBA" id="ARBA00022989"/>
    </source>
</evidence>
<sequence>MTILLLIFIYIFYIGLGIPDSLLGTAWPAIYTEFHAPISYVSFVSMIISGGTVASSLLSARIIAKLGTPKVTALSTSLTAIALLGFSCSQNFLWLCLCAVPLGIGAGSIDTALNNYVAVNYNAMQMSFLHCFYGIGVSLSPYLMSLALSDNMNWRGGYRTVFFIQLCIALLSIVSLPLWKKAKQRQPGKEIRMKVLSPGEMLGNRRIFFAFLTFVGISALESVCLIWGSTFLVDTKGMEADAAAKMITFYFVGMAIGRFFSGLLSVRFNSRQLIRAGQVIILAAVLLLLLPLPGPAAILGLFLIGLGNGPQFPNMTHLTPILFGIESSQSIIGMEMAFSNASIMLTPAVFGFIAQHIGTWCFPPFLLVMFLLLVFSSRMLDRRQAM</sequence>
<feature type="transmembrane region" description="Helical" evidence="7">
    <location>
        <begin position="207"/>
        <end position="228"/>
    </location>
</feature>
<name>A0A9D1PFF6_9FIRM</name>
<feature type="transmembrane region" description="Helical" evidence="7">
    <location>
        <begin position="357"/>
        <end position="376"/>
    </location>
</feature>
<feature type="transmembrane region" description="Helical" evidence="7">
    <location>
        <begin position="128"/>
        <end position="148"/>
    </location>
</feature>
<keyword evidence="3" id="KW-0813">Transport</keyword>
<evidence type="ECO:0000313" key="9">
    <source>
        <dbReference type="EMBL" id="HIV40252.1"/>
    </source>
</evidence>
<feature type="domain" description="Major facilitator superfamily (MFS) profile" evidence="8">
    <location>
        <begin position="3"/>
        <end position="384"/>
    </location>
</feature>